<proteinExistence type="inferred from homology"/>
<protein>
    <submittedName>
        <fullName evidence="4">Xylulose-5-phosphate phosphoketolase</fullName>
        <ecNumber evidence="4">4.1.2.9</ecNumber>
    </submittedName>
</protein>
<name>A0A645FA89_9ZZZZ</name>
<feature type="domain" description="Xylulose 5-phosphate/Fructose 6-phosphate phosphoketolase C-terminal" evidence="3">
    <location>
        <begin position="1"/>
        <end position="128"/>
    </location>
</feature>
<dbReference type="Gene3D" id="3.40.50.920">
    <property type="match status" value="1"/>
</dbReference>
<dbReference type="EMBL" id="VSSQ01056682">
    <property type="protein sequence ID" value="MPN10526.1"/>
    <property type="molecule type" value="Genomic_DNA"/>
</dbReference>
<evidence type="ECO:0000256" key="1">
    <source>
        <dbReference type="ARBA" id="ARBA00005623"/>
    </source>
</evidence>
<sequence>MDLLKLRHPDVDPRGLSDEEFDAYFTADKPIVFAFHGFEGLIRDIFFDRHNHNLHIHGYRENGDITTPFDMRVLSEMDRFHLAQDAANAVYGEEAAVFSQRMTETVDFHHQYIRENGDDIPEVTEWKWEALEGATAAKELVANKAD</sequence>
<dbReference type="GO" id="GO:0005975">
    <property type="term" value="P:carbohydrate metabolic process"/>
    <property type="evidence" value="ECO:0007669"/>
    <property type="project" value="InterPro"/>
</dbReference>
<dbReference type="InterPro" id="IPR018969">
    <property type="entry name" value="Xul5P/Fru6P_PKetolase_C"/>
</dbReference>
<evidence type="ECO:0000259" key="3">
    <source>
        <dbReference type="Pfam" id="PF09363"/>
    </source>
</evidence>
<reference evidence="4" key="1">
    <citation type="submission" date="2019-08" db="EMBL/GenBank/DDBJ databases">
        <authorList>
            <person name="Kucharzyk K."/>
            <person name="Murdoch R.W."/>
            <person name="Higgins S."/>
            <person name="Loffler F."/>
        </authorList>
    </citation>
    <scope>NUCLEOTIDE SEQUENCE</scope>
</reference>
<dbReference type="EC" id="4.1.2.9" evidence="4"/>
<dbReference type="GO" id="GO:0050193">
    <property type="term" value="F:phosphoketolase activity"/>
    <property type="evidence" value="ECO:0007669"/>
    <property type="project" value="UniProtKB-EC"/>
</dbReference>
<comment type="similarity">
    <text evidence="1">Belongs to the XFP family.</text>
</comment>
<keyword evidence="2 4" id="KW-0456">Lyase</keyword>
<dbReference type="PANTHER" id="PTHR31273:SF0">
    <property type="entry name" value="PHOSPHOKETOLASE-RELATED"/>
    <property type="match status" value="1"/>
</dbReference>
<organism evidence="4">
    <name type="scientific">bioreactor metagenome</name>
    <dbReference type="NCBI Taxonomy" id="1076179"/>
    <lineage>
        <taxon>unclassified sequences</taxon>
        <taxon>metagenomes</taxon>
        <taxon>ecological metagenomes</taxon>
    </lineage>
</organism>
<accession>A0A645FA89</accession>
<dbReference type="InterPro" id="IPR009014">
    <property type="entry name" value="Transketo_C/PFOR_II"/>
</dbReference>
<dbReference type="PANTHER" id="PTHR31273">
    <property type="entry name" value="PHOSPHOKETOLASE-RELATED"/>
    <property type="match status" value="1"/>
</dbReference>
<comment type="caution">
    <text evidence="4">The sequence shown here is derived from an EMBL/GenBank/DDBJ whole genome shotgun (WGS) entry which is preliminary data.</text>
</comment>
<evidence type="ECO:0000256" key="2">
    <source>
        <dbReference type="ARBA" id="ARBA00023239"/>
    </source>
</evidence>
<dbReference type="InterPro" id="IPR005593">
    <property type="entry name" value="Xul5P/Fru6P_PKetolase"/>
</dbReference>
<dbReference type="Pfam" id="PF09363">
    <property type="entry name" value="XFP_C"/>
    <property type="match status" value="1"/>
</dbReference>
<evidence type="ECO:0000313" key="4">
    <source>
        <dbReference type="EMBL" id="MPN10526.1"/>
    </source>
</evidence>
<dbReference type="AlphaFoldDB" id="A0A645FA89"/>
<gene>
    <name evidence="4" type="primary">xpkA_3</name>
    <name evidence="4" type="ORF">SDC9_157821</name>
</gene>